<organism evidence="1 2">
    <name type="scientific">Phanerochaete sordida</name>
    <dbReference type="NCBI Taxonomy" id="48140"/>
    <lineage>
        <taxon>Eukaryota</taxon>
        <taxon>Fungi</taxon>
        <taxon>Dikarya</taxon>
        <taxon>Basidiomycota</taxon>
        <taxon>Agaricomycotina</taxon>
        <taxon>Agaricomycetes</taxon>
        <taxon>Polyporales</taxon>
        <taxon>Phanerochaetaceae</taxon>
        <taxon>Phanerochaete</taxon>
    </lineage>
</organism>
<name>A0A9P3LLW6_9APHY</name>
<protein>
    <submittedName>
        <fullName evidence="1">Uncharacterized protein</fullName>
    </submittedName>
</protein>
<reference evidence="1 2" key="1">
    <citation type="submission" date="2021-08" db="EMBL/GenBank/DDBJ databases">
        <title>Draft Genome Sequence of Phanerochaete sordida strain YK-624.</title>
        <authorList>
            <person name="Mori T."/>
            <person name="Dohra H."/>
            <person name="Suzuki T."/>
            <person name="Kawagishi H."/>
            <person name="Hirai H."/>
        </authorList>
    </citation>
    <scope>NUCLEOTIDE SEQUENCE [LARGE SCALE GENOMIC DNA]</scope>
    <source>
        <strain evidence="1 2">YK-624</strain>
    </source>
</reference>
<proteinExistence type="predicted"/>
<evidence type="ECO:0000313" key="2">
    <source>
        <dbReference type="Proteomes" id="UP000703269"/>
    </source>
</evidence>
<accession>A0A9P3LLW6</accession>
<dbReference type="Proteomes" id="UP000703269">
    <property type="component" value="Unassembled WGS sequence"/>
</dbReference>
<gene>
    <name evidence="1" type="ORF">PsYK624_164630</name>
</gene>
<comment type="caution">
    <text evidence="1">The sequence shown here is derived from an EMBL/GenBank/DDBJ whole genome shotgun (WGS) entry which is preliminary data.</text>
</comment>
<dbReference type="AlphaFoldDB" id="A0A9P3LLW6"/>
<keyword evidence="2" id="KW-1185">Reference proteome</keyword>
<evidence type="ECO:0000313" key="1">
    <source>
        <dbReference type="EMBL" id="GJF00184.1"/>
    </source>
</evidence>
<sequence>MILQKHSLDCYLGARPPLPLPPSNKCTGGGREGAGTAEVEVEAAVVFPDDVLVRSAVQFSEGLEGLEGGEAGKTVREGVEESALLGAGDVASTFVLAEIMDDALAAHRCEECALCIAP</sequence>
<dbReference type="EMBL" id="BPQB01000138">
    <property type="protein sequence ID" value="GJF00184.1"/>
    <property type="molecule type" value="Genomic_DNA"/>
</dbReference>